<organism evidence="2 3">
    <name type="scientific">Hymenobacter rubripertinctus</name>
    <dbReference type="NCBI Taxonomy" id="2029981"/>
    <lineage>
        <taxon>Bacteria</taxon>
        <taxon>Pseudomonadati</taxon>
        <taxon>Bacteroidota</taxon>
        <taxon>Cytophagia</taxon>
        <taxon>Cytophagales</taxon>
        <taxon>Hymenobacteraceae</taxon>
        <taxon>Hymenobacter</taxon>
    </lineage>
</organism>
<feature type="signal peptide" evidence="1">
    <location>
        <begin position="1"/>
        <end position="24"/>
    </location>
</feature>
<keyword evidence="1" id="KW-0732">Signal</keyword>
<dbReference type="EMBL" id="QYCN01000034">
    <property type="protein sequence ID" value="RIY06949.1"/>
    <property type="molecule type" value="Genomic_DNA"/>
</dbReference>
<keyword evidence="3" id="KW-1185">Reference proteome</keyword>
<protein>
    <recommendedName>
        <fullName evidence="4">DUF4231 domain-containing protein</fullName>
    </recommendedName>
</protein>
<comment type="caution">
    <text evidence="2">The sequence shown here is derived from an EMBL/GenBank/DDBJ whole genome shotgun (WGS) entry which is preliminary data.</text>
</comment>
<reference evidence="2 3" key="1">
    <citation type="submission" date="2018-09" db="EMBL/GenBank/DDBJ databases">
        <authorList>
            <person name="Zeman M."/>
            <person name="Pardy F."/>
        </authorList>
    </citation>
    <scope>NUCLEOTIDE SEQUENCE [LARGE SCALE GENOMIC DNA]</scope>
    <source>
        <strain evidence="2 3">CCM 8852</strain>
    </source>
</reference>
<evidence type="ECO:0000313" key="3">
    <source>
        <dbReference type="Proteomes" id="UP000284250"/>
    </source>
</evidence>
<feature type="chain" id="PRO_5019471876" description="DUF4231 domain-containing protein" evidence="1">
    <location>
        <begin position="25"/>
        <end position="334"/>
    </location>
</feature>
<dbReference type="AlphaFoldDB" id="A0A418QP44"/>
<name>A0A418QP44_9BACT</name>
<dbReference type="Proteomes" id="UP000284250">
    <property type="component" value="Unassembled WGS sequence"/>
</dbReference>
<gene>
    <name evidence="2" type="ORF">D0T11_17665</name>
</gene>
<accession>A0A418QP44</accession>
<evidence type="ECO:0000256" key="1">
    <source>
        <dbReference type="SAM" id="SignalP"/>
    </source>
</evidence>
<evidence type="ECO:0000313" key="2">
    <source>
        <dbReference type="EMBL" id="RIY06949.1"/>
    </source>
</evidence>
<sequence length="334" mass="34925">MLFMLTRVFSAITVVAIAAATATAQDVAAPAAAPLPIVVSTSLPEPALTRADTARAVHELFKSRRGGAASWLGLGTASMLASILPAQQSTSAGVWTPGVVAGTVFLGIGLNKSVQFWWSQEQRVLRELAATGHVPPNISRRLKGNFLPLHGTASEQNPLLALNIPAPLTPTPDAPGPDTPAPIAPAPASQLVRSLPPEQALADARQDTLDAVQGFFNARRTGGQLPILLALPGLRLMTGSGASNGSSGSPYVSQPAEPSGGQVATGLLLAAGGLTYMFVHNAPYSDEKFHELRTSYLAGAPLPAAIRVRLKEKHLAAGRTYRARLERKAARRSR</sequence>
<evidence type="ECO:0008006" key="4">
    <source>
        <dbReference type="Google" id="ProtNLM"/>
    </source>
</evidence>
<reference evidence="2 3" key="2">
    <citation type="submission" date="2019-01" db="EMBL/GenBank/DDBJ databases">
        <title>Hymenobacter humicola sp. nov., isolated from soils in Antarctica.</title>
        <authorList>
            <person name="Sedlacek I."/>
            <person name="Holochova P."/>
            <person name="Kralova S."/>
            <person name="Pantucek R."/>
            <person name="Stankova E."/>
            <person name="Vrbovska V."/>
            <person name="Kristofova L."/>
            <person name="Svec P."/>
            <person name="Busse H.-J."/>
        </authorList>
    </citation>
    <scope>NUCLEOTIDE SEQUENCE [LARGE SCALE GENOMIC DNA]</scope>
    <source>
        <strain evidence="2 3">CCM 8852</strain>
    </source>
</reference>
<proteinExistence type="predicted"/>